<dbReference type="AlphaFoldDB" id="A0A212A8S1"/>
<dbReference type="SUPFAM" id="SSF53720">
    <property type="entry name" value="ALDH-like"/>
    <property type="match status" value="2"/>
</dbReference>
<feature type="domain" description="Aldehyde dehydrogenase" evidence="2">
    <location>
        <begin position="504"/>
        <end position="705"/>
    </location>
</feature>
<evidence type="ECO:0000313" key="3">
    <source>
        <dbReference type="EMBL" id="OWJ76253.1"/>
    </source>
</evidence>
<dbReference type="RefSeq" id="WP_088216122.1">
    <property type="nucleotide sequence ID" value="NZ_NIPW01000028.1"/>
</dbReference>
<accession>A0A212A8S1</accession>
<evidence type="ECO:0000259" key="2">
    <source>
        <dbReference type="Pfam" id="PF00171"/>
    </source>
</evidence>
<gene>
    <name evidence="3" type="ORF">CDV49_14360</name>
</gene>
<organism evidence="3 4">
    <name type="scientific">Haematobacter genomosp. 1</name>
    <dbReference type="NCBI Taxonomy" id="366618"/>
    <lineage>
        <taxon>Bacteria</taxon>
        <taxon>Pseudomonadati</taxon>
        <taxon>Pseudomonadota</taxon>
        <taxon>Alphaproteobacteria</taxon>
        <taxon>Rhodobacterales</taxon>
        <taxon>Paracoccaceae</taxon>
        <taxon>Haematobacter</taxon>
    </lineage>
</organism>
<dbReference type="InterPro" id="IPR016163">
    <property type="entry name" value="Ald_DH_C"/>
</dbReference>
<protein>
    <recommendedName>
        <fullName evidence="2">Aldehyde dehydrogenase domain-containing protein</fullName>
    </recommendedName>
</protein>
<comment type="caution">
    <text evidence="3">The sequence shown here is derived from an EMBL/GenBank/DDBJ whole genome shotgun (WGS) entry which is preliminary data.</text>
</comment>
<dbReference type="Proteomes" id="UP000196878">
    <property type="component" value="Unassembled WGS sequence"/>
</dbReference>
<proteinExistence type="predicted"/>
<dbReference type="InterPro" id="IPR015590">
    <property type="entry name" value="Aldehyde_DH_dom"/>
</dbReference>
<dbReference type="Gene3D" id="3.40.605.10">
    <property type="entry name" value="Aldehyde Dehydrogenase, Chain A, domain 1"/>
    <property type="match status" value="2"/>
</dbReference>
<name>A0A212A8S1_9RHOB</name>
<reference evidence="3 4" key="1">
    <citation type="submission" date="2016-12" db="EMBL/GenBank/DDBJ databases">
        <title>Comparison of Traditional DNA-DNA Hybridization with In Silico Genomic Analysis.</title>
        <authorList>
            <person name="Nicholson A.C."/>
            <person name="Humrighouse B.W."/>
            <person name="Graziano J."/>
            <person name="Lasker B."/>
            <person name="Whitney A.M."/>
            <person name="Mcquiston J.R."/>
        </authorList>
    </citation>
    <scope>NUCLEOTIDE SEQUENCE [LARGE SCALE GENOMIC DNA]</scope>
    <source>
        <strain evidence="3 4">H2240</strain>
    </source>
</reference>
<dbReference type="Gene3D" id="3.40.309.10">
    <property type="entry name" value="Aldehyde Dehydrogenase, Chain A, domain 2"/>
    <property type="match status" value="1"/>
</dbReference>
<evidence type="ECO:0000256" key="1">
    <source>
        <dbReference type="ARBA" id="ARBA00023002"/>
    </source>
</evidence>
<keyword evidence="4" id="KW-1185">Reference proteome</keyword>
<evidence type="ECO:0000313" key="4">
    <source>
        <dbReference type="Proteomes" id="UP000196878"/>
    </source>
</evidence>
<feature type="domain" description="Aldehyde dehydrogenase" evidence="2">
    <location>
        <begin position="49"/>
        <end position="448"/>
    </location>
</feature>
<dbReference type="GO" id="GO:0016620">
    <property type="term" value="F:oxidoreductase activity, acting on the aldehyde or oxo group of donors, NAD or NADP as acceptor"/>
    <property type="evidence" value="ECO:0007669"/>
    <property type="project" value="InterPro"/>
</dbReference>
<dbReference type="InterPro" id="IPR016161">
    <property type="entry name" value="Ald_DH/histidinol_DH"/>
</dbReference>
<dbReference type="EMBL" id="NIPW01000028">
    <property type="protein sequence ID" value="OWJ76253.1"/>
    <property type="molecule type" value="Genomic_DNA"/>
</dbReference>
<dbReference type="PANTHER" id="PTHR11699">
    <property type="entry name" value="ALDEHYDE DEHYDROGENASE-RELATED"/>
    <property type="match status" value="1"/>
</dbReference>
<dbReference type="Pfam" id="PF00171">
    <property type="entry name" value="Aldedh"/>
    <property type="match status" value="2"/>
</dbReference>
<keyword evidence="1" id="KW-0560">Oxidoreductase</keyword>
<dbReference type="OrthoDB" id="9812625at2"/>
<sequence length="735" mass="76046">MTGLTDLMTDLDYSPVVEDPAPARRWLSSHGNRLGAFVDGRFAPPGADLPVITALDGAMIAHATETTVEEGLRALRVARRAGKRWAALAPWERTDHLLSFARRVEENRTLLTLLSVLETGRPITRVQEEIAALPGRLRAAATAPSDAPLGVGLMLLSADTGLGDIAHDLAAALAAGNALVLKPAPKTPLTALALADIAAEGGLPRGLLNVVSGGAPLGTALAQSEIPGRIVLFGSEEAGRSLLRETAGLHKSLALRLGGTPVFIVFGDADPDAAIEAIVAGFGRHGARVLIAADMAARFETLLLRRFERLRTGNPLARGNDLGALRSAATARLAQLLSTASAEGLEIVRGRAAEGGVAPELIRAVSPASALWDASIPGPVAITATFRSVEEAVALANNSRFAAPVSVWSGSGGRALQLALQLRSGSIAVNAPVEASAPPRADSGFGGWSLADWSRPEVPSRGRPERASAPPQAIPVNSGARLVIGGVARPPAGGEGYAAEAGVAPLGSAKDVAAAIESAQKASAWSRLPPAERARILHLGAERFSREAGRIAGTTAREALGPAIDRFRNAALPLSTGESLIGAERLILSQPDPFGIVALACPADAPLMAPLSLLLPLLARGNRVVMLPSPRDPQPAIGLALLLSSAGLPPGTVSVVSGNRDALFPSLAGHDAVDAVWCFGTSELAKVAEEMASLSLKPVLARDGGRIDWSSREMEGGWLLHAARRERCISLPTRP</sequence>
<dbReference type="InterPro" id="IPR016162">
    <property type="entry name" value="Ald_DH_N"/>
</dbReference>